<keyword evidence="1" id="KW-0732">Signal</keyword>
<evidence type="ECO:0000313" key="2">
    <source>
        <dbReference type="EMBL" id="CAG5152653.1"/>
    </source>
</evidence>
<keyword evidence="3" id="KW-1185">Reference proteome</keyword>
<comment type="caution">
    <text evidence="2">The sequence shown here is derived from an EMBL/GenBank/DDBJ whole genome shotgun (WGS) entry which is preliminary data.</text>
</comment>
<sequence>MVSFTTLLAFAAGALAAPTTVQTEQTEIPSNWTWHVEGWSAGCARSGCYYNFNVTVPSVEGEIGGVKAYCSGYENGWYRKGNWYAPCRILEGVNNGVSAKFSERTSDTSGSPDEILLSFEKAPYEPLNTTGYNFTGSHEAIYNQFVAPLQEFDVTPTAVTVVA</sequence>
<name>A0A8J2HW11_9PLEO</name>
<dbReference type="Proteomes" id="UP000676310">
    <property type="component" value="Unassembled WGS sequence"/>
</dbReference>
<feature type="chain" id="PRO_5035198636" evidence="1">
    <location>
        <begin position="17"/>
        <end position="163"/>
    </location>
</feature>
<protein>
    <submittedName>
        <fullName evidence="2">Uncharacterized protein</fullName>
    </submittedName>
</protein>
<feature type="signal peptide" evidence="1">
    <location>
        <begin position="1"/>
        <end position="16"/>
    </location>
</feature>
<accession>A0A8J2HW11</accession>
<reference evidence="2" key="1">
    <citation type="submission" date="2021-05" db="EMBL/GenBank/DDBJ databases">
        <authorList>
            <person name="Stam R."/>
        </authorList>
    </citation>
    <scope>NUCLEOTIDE SEQUENCE</scope>
    <source>
        <strain evidence="2">CS162</strain>
    </source>
</reference>
<dbReference type="OrthoDB" id="3508922at2759"/>
<dbReference type="AlphaFoldDB" id="A0A8J2HW11"/>
<evidence type="ECO:0000313" key="3">
    <source>
        <dbReference type="Proteomes" id="UP000676310"/>
    </source>
</evidence>
<dbReference type="EMBL" id="CAJRGZ010000016">
    <property type="protein sequence ID" value="CAG5152653.1"/>
    <property type="molecule type" value="Genomic_DNA"/>
</dbReference>
<dbReference type="GeneID" id="67014349"/>
<gene>
    <name evidence="2" type="ORF">ALTATR162_LOCUS2858</name>
</gene>
<dbReference type="RefSeq" id="XP_043166399.1">
    <property type="nucleotide sequence ID" value="XM_043310464.1"/>
</dbReference>
<organism evidence="2 3">
    <name type="scientific">Alternaria atra</name>
    <dbReference type="NCBI Taxonomy" id="119953"/>
    <lineage>
        <taxon>Eukaryota</taxon>
        <taxon>Fungi</taxon>
        <taxon>Dikarya</taxon>
        <taxon>Ascomycota</taxon>
        <taxon>Pezizomycotina</taxon>
        <taxon>Dothideomycetes</taxon>
        <taxon>Pleosporomycetidae</taxon>
        <taxon>Pleosporales</taxon>
        <taxon>Pleosporineae</taxon>
        <taxon>Pleosporaceae</taxon>
        <taxon>Alternaria</taxon>
        <taxon>Alternaria sect. Ulocladioides</taxon>
    </lineage>
</organism>
<evidence type="ECO:0000256" key="1">
    <source>
        <dbReference type="SAM" id="SignalP"/>
    </source>
</evidence>
<proteinExistence type="predicted"/>